<evidence type="ECO:0000259" key="2">
    <source>
        <dbReference type="PROSITE" id="PS50943"/>
    </source>
</evidence>
<dbReference type="SMART" id="SM00530">
    <property type="entry name" value="HTH_XRE"/>
    <property type="match status" value="1"/>
</dbReference>
<dbReference type="EMBL" id="PELM01000050">
    <property type="protein sequence ID" value="RTH04553.1"/>
    <property type="molecule type" value="Genomic_DNA"/>
</dbReference>
<dbReference type="SUPFAM" id="SSF47413">
    <property type="entry name" value="lambda repressor-like DNA-binding domains"/>
    <property type="match status" value="1"/>
</dbReference>
<sequence>MTEVGKAIRQRRLELGMTQQELASRVGISRQYLTEIETGRRKPTLNTLERLFLVLGLSLQVETQEAPHA</sequence>
<dbReference type="InterPro" id="IPR010982">
    <property type="entry name" value="Lambda_DNA-bd_dom_sf"/>
</dbReference>
<name>A0A430RAW5_THESC</name>
<dbReference type="AlphaFoldDB" id="A0A430RAW5"/>
<dbReference type="Gene3D" id="1.10.260.40">
    <property type="entry name" value="lambda repressor-like DNA-binding domains"/>
    <property type="match status" value="1"/>
</dbReference>
<evidence type="ECO:0000256" key="1">
    <source>
        <dbReference type="ARBA" id="ARBA00023125"/>
    </source>
</evidence>
<evidence type="ECO:0000313" key="4">
    <source>
        <dbReference type="EMBL" id="RTI10970.1"/>
    </source>
</evidence>
<dbReference type="InterPro" id="IPR050807">
    <property type="entry name" value="TransReg_Diox_bact_type"/>
</dbReference>
<dbReference type="EMBL" id="PEMG01000063">
    <property type="protein sequence ID" value="RTI10970.1"/>
    <property type="molecule type" value="Genomic_DNA"/>
</dbReference>
<dbReference type="Proteomes" id="UP000288082">
    <property type="component" value="Unassembled WGS sequence"/>
</dbReference>
<dbReference type="PANTHER" id="PTHR46797:SF1">
    <property type="entry name" value="METHYLPHOSPHONATE SYNTHASE"/>
    <property type="match status" value="1"/>
</dbReference>
<protein>
    <recommendedName>
        <fullName evidence="2">HTH cro/C1-type domain-containing protein</fullName>
    </recommendedName>
</protein>
<proteinExistence type="predicted"/>
<evidence type="ECO:0000313" key="3">
    <source>
        <dbReference type="EMBL" id="RTH04553.1"/>
    </source>
</evidence>
<evidence type="ECO:0000313" key="5">
    <source>
        <dbReference type="Proteomes" id="UP000287173"/>
    </source>
</evidence>
<feature type="domain" description="HTH cro/C1-type" evidence="2">
    <location>
        <begin position="8"/>
        <end position="66"/>
    </location>
</feature>
<accession>A0A430RAW5</accession>
<dbReference type="GO" id="GO:0003700">
    <property type="term" value="F:DNA-binding transcription factor activity"/>
    <property type="evidence" value="ECO:0007669"/>
    <property type="project" value="TreeGrafter"/>
</dbReference>
<dbReference type="PANTHER" id="PTHR46797">
    <property type="entry name" value="HTH-TYPE TRANSCRIPTIONAL REGULATOR"/>
    <property type="match status" value="1"/>
</dbReference>
<reference evidence="5 6" key="1">
    <citation type="journal article" date="2019" name="Extremophiles">
        <title>Biogeography of thermophiles and predominance of Thermus scotoductus in domestic water heaters.</title>
        <authorList>
            <person name="Wilpiszeski R.L."/>
            <person name="Zhang Z."/>
            <person name="House C.H."/>
        </authorList>
    </citation>
    <scope>NUCLEOTIDE SEQUENCE [LARGE SCALE GENOMIC DNA]</scope>
    <source>
        <strain evidence="4 5">17_S17</strain>
        <strain evidence="3 6">38_S38</strain>
    </source>
</reference>
<dbReference type="Pfam" id="PF01381">
    <property type="entry name" value="HTH_3"/>
    <property type="match status" value="1"/>
</dbReference>
<dbReference type="CDD" id="cd00093">
    <property type="entry name" value="HTH_XRE"/>
    <property type="match status" value="1"/>
</dbReference>
<dbReference type="InterPro" id="IPR001387">
    <property type="entry name" value="Cro/C1-type_HTH"/>
</dbReference>
<dbReference type="PROSITE" id="PS50943">
    <property type="entry name" value="HTH_CROC1"/>
    <property type="match status" value="1"/>
</dbReference>
<dbReference type="GO" id="GO:0005829">
    <property type="term" value="C:cytosol"/>
    <property type="evidence" value="ECO:0007669"/>
    <property type="project" value="TreeGrafter"/>
</dbReference>
<dbReference type="GO" id="GO:0003677">
    <property type="term" value="F:DNA binding"/>
    <property type="evidence" value="ECO:0007669"/>
    <property type="project" value="UniProtKB-KW"/>
</dbReference>
<organism evidence="3 6">
    <name type="scientific">Thermus scotoductus</name>
    <dbReference type="NCBI Taxonomy" id="37636"/>
    <lineage>
        <taxon>Bacteria</taxon>
        <taxon>Thermotogati</taxon>
        <taxon>Deinococcota</taxon>
        <taxon>Deinococci</taxon>
        <taxon>Thermales</taxon>
        <taxon>Thermaceae</taxon>
        <taxon>Thermus</taxon>
    </lineage>
</organism>
<gene>
    <name evidence="4" type="ORF">CSW30_03155</name>
    <name evidence="3" type="ORF">CSW50_02435</name>
</gene>
<evidence type="ECO:0000313" key="6">
    <source>
        <dbReference type="Proteomes" id="UP000288082"/>
    </source>
</evidence>
<dbReference type="Proteomes" id="UP000287173">
    <property type="component" value="Unassembled WGS sequence"/>
</dbReference>
<keyword evidence="1" id="KW-0238">DNA-binding</keyword>
<dbReference type="RefSeq" id="WP_126187109.1">
    <property type="nucleotide sequence ID" value="NZ_PELM01000050.1"/>
</dbReference>
<comment type="caution">
    <text evidence="3">The sequence shown here is derived from an EMBL/GenBank/DDBJ whole genome shotgun (WGS) entry which is preliminary data.</text>
</comment>